<evidence type="ECO:0000256" key="1">
    <source>
        <dbReference type="SAM" id="MobiDB-lite"/>
    </source>
</evidence>
<feature type="chain" id="PRO_5015702637" evidence="2">
    <location>
        <begin position="23"/>
        <end position="53"/>
    </location>
</feature>
<dbReference type="EMBL" id="PTJE01000002">
    <property type="protein sequence ID" value="PPK95629.1"/>
    <property type="molecule type" value="Genomic_DNA"/>
</dbReference>
<protein>
    <submittedName>
        <fullName evidence="3">Uncharacterized protein</fullName>
    </submittedName>
</protein>
<feature type="region of interest" description="Disordered" evidence="1">
    <location>
        <begin position="32"/>
        <end position="53"/>
    </location>
</feature>
<keyword evidence="4" id="KW-1185">Reference proteome</keyword>
<dbReference type="AlphaFoldDB" id="A0A2S6IN43"/>
<evidence type="ECO:0000313" key="3">
    <source>
        <dbReference type="EMBL" id="PPK95629.1"/>
    </source>
</evidence>
<evidence type="ECO:0000256" key="2">
    <source>
        <dbReference type="SAM" id="SignalP"/>
    </source>
</evidence>
<feature type="compositionally biased region" description="Basic and acidic residues" evidence="1">
    <location>
        <begin position="32"/>
        <end position="43"/>
    </location>
</feature>
<dbReference type="RefSeq" id="WP_170034529.1">
    <property type="nucleotide sequence ID" value="NZ_MQVW01000002.1"/>
</dbReference>
<feature type="signal peptide" evidence="2">
    <location>
        <begin position="1"/>
        <end position="22"/>
    </location>
</feature>
<dbReference type="Proteomes" id="UP000239002">
    <property type="component" value="Unassembled WGS sequence"/>
</dbReference>
<gene>
    <name evidence="3" type="ORF">LY01_01220</name>
</gene>
<reference evidence="3 4" key="1">
    <citation type="submission" date="2018-02" db="EMBL/GenBank/DDBJ databases">
        <title>Genomic Encyclopedia of Archaeal and Bacterial Type Strains, Phase II (KMG-II): from individual species to whole genera.</title>
        <authorList>
            <person name="Goeker M."/>
        </authorList>
    </citation>
    <scope>NUCLEOTIDE SEQUENCE [LARGE SCALE GENOMIC DNA]</scope>
    <source>
        <strain evidence="3 4">DSM 16809</strain>
    </source>
</reference>
<name>A0A2S6IN43_9FLAO</name>
<accession>A0A2S6IN43</accession>
<keyword evidence="2" id="KW-0732">Signal</keyword>
<sequence length="53" mass="5816">MNNKSIKALALLAIFSVSLAGAAVQFQPETTKETKSKKIERKMMAKFKPPVHG</sequence>
<comment type="caution">
    <text evidence="3">The sequence shown here is derived from an EMBL/GenBank/DDBJ whole genome shotgun (WGS) entry which is preliminary data.</text>
</comment>
<evidence type="ECO:0000313" key="4">
    <source>
        <dbReference type="Proteomes" id="UP000239002"/>
    </source>
</evidence>
<organism evidence="3 4">
    <name type="scientific">Nonlabens xylanidelens</name>
    <dbReference type="NCBI Taxonomy" id="191564"/>
    <lineage>
        <taxon>Bacteria</taxon>
        <taxon>Pseudomonadati</taxon>
        <taxon>Bacteroidota</taxon>
        <taxon>Flavobacteriia</taxon>
        <taxon>Flavobacteriales</taxon>
        <taxon>Flavobacteriaceae</taxon>
        <taxon>Nonlabens</taxon>
    </lineage>
</organism>
<proteinExistence type="predicted"/>